<organism evidence="1 2">
    <name type="scientific">Marinobacter salinexigens</name>
    <dbReference type="NCBI Taxonomy" id="2919747"/>
    <lineage>
        <taxon>Bacteria</taxon>
        <taxon>Pseudomonadati</taxon>
        <taxon>Pseudomonadota</taxon>
        <taxon>Gammaproteobacteria</taxon>
        <taxon>Pseudomonadales</taxon>
        <taxon>Marinobacteraceae</taxon>
        <taxon>Marinobacter</taxon>
    </lineage>
</organism>
<keyword evidence="2" id="KW-1185">Reference proteome</keyword>
<dbReference type="Pfam" id="PF12088">
    <property type="entry name" value="DUF3565"/>
    <property type="match status" value="1"/>
</dbReference>
<dbReference type="Proteomes" id="UP000323161">
    <property type="component" value="Unassembled WGS sequence"/>
</dbReference>
<evidence type="ECO:0000313" key="1">
    <source>
        <dbReference type="EMBL" id="KAA1173837.1"/>
    </source>
</evidence>
<gene>
    <name evidence="1" type="ORF">FWJ25_10485</name>
</gene>
<comment type="caution">
    <text evidence="1">The sequence shown here is derived from an EMBL/GenBank/DDBJ whole genome shotgun (WGS) entry which is preliminary data.</text>
</comment>
<dbReference type="AlphaFoldDB" id="A0A5B0VGW2"/>
<proteinExistence type="predicted"/>
<reference evidence="1 2" key="1">
    <citation type="submission" date="2019-08" db="EMBL/GenBank/DDBJ databases">
        <title>Marinobacter ZYF650 sp. nov., a marine bacterium isolated from seawater of the Mariana trench.</title>
        <authorList>
            <person name="Ahmad W."/>
        </authorList>
    </citation>
    <scope>NUCLEOTIDE SEQUENCE [LARGE SCALE GENOMIC DNA]</scope>
    <source>
        <strain evidence="1 2">ZYF650</strain>
    </source>
</reference>
<name>A0A5B0VGW2_9GAMM</name>
<dbReference type="RefSeq" id="WP_149600233.1">
    <property type="nucleotide sequence ID" value="NZ_VTUU01000004.1"/>
</dbReference>
<sequence length="80" mass="9044">MMQPISGFHKDEENHWVAELACGHYQHVRHDPPWTNRPWTQSEAGRSGMIGHELNCVKCDQGKPLDQPATDGLLGRQVNV</sequence>
<dbReference type="EMBL" id="VTUU01000004">
    <property type="protein sequence ID" value="KAA1173837.1"/>
    <property type="molecule type" value="Genomic_DNA"/>
</dbReference>
<dbReference type="InterPro" id="IPR021948">
    <property type="entry name" value="DUF3565"/>
</dbReference>
<accession>A0A5B0VGW2</accession>
<protein>
    <submittedName>
        <fullName evidence="1">DUF3565 domain-containing protein</fullName>
    </submittedName>
</protein>
<evidence type="ECO:0000313" key="2">
    <source>
        <dbReference type="Proteomes" id="UP000323161"/>
    </source>
</evidence>